<evidence type="ECO:0000313" key="1">
    <source>
        <dbReference type="EMBL" id="RHZ78006.1"/>
    </source>
</evidence>
<dbReference type="Proteomes" id="UP000266861">
    <property type="component" value="Unassembled WGS sequence"/>
</dbReference>
<protein>
    <submittedName>
        <fullName evidence="1">Uncharacterized protein</fullName>
    </submittedName>
</protein>
<evidence type="ECO:0000313" key="2">
    <source>
        <dbReference type="Proteomes" id="UP000266861"/>
    </source>
</evidence>
<accession>A0A397IW42</accession>
<name>A0A397IW42_9GLOM</name>
<organism evidence="1 2">
    <name type="scientific">Diversispora epigaea</name>
    <dbReference type="NCBI Taxonomy" id="1348612"/>
    <lineage>
        <taxon>Eukaryota</taxon>
        <taxon>Fungi</taxon>
        <taxon>Fungi incertae sedis</taxon>
        <taxon>Mucoromycota</taxon>
        <taxon>Glomeromycotina</taxon>
        <taxon>Glomeromycetes</taxon>
        <taxon>Diversisporales</taxon>
        <taxon>Diversisporaceae</taxon>
        <taxon>Diversispora</taxon>
    </lineage>
</organism>
<reference evidence="1 2" key="1">
    <citation type="submission" date="2018-08" db="EMBL/GenBank/DDBJ databases">
        <title>Genome and evolution of the arbuscular mycorrhizal fungus Diversispora epigaea (formerly Glomus versiforme) and its bacterial endosymbionts.</title>
        <authorList>
            <person name="Sun X."/>
            <person name="Fei Z."/>
            <person name="Harrison M."/>
        </authorList>
    </citation>
    <scope>NUCLEOTIDE SEQUENCE [LARGE SCALE GENOMIC DNA]</scope>
    <source>
        <strain evidence="1 2">IT104</strain>
    </source>
</reference>
<sequence>MVVNNIDETLKENVKAKFILYRRAKKPAAHRHFTNAEVLRQSGKVNPLGWKRYADQKKLLNFVYHDDQNYHVQFAFELGDFCEVTAYIVLLQEKQVLEEEI</sequence>
<proteinExistence type="predicted"/>
<dbReference type="EMBL" id="PQFF01000158">
    <property type="protein sequence ID" value="RHZ78006.1"/>
    <property type="molecule type" value="Genomic_DNA"/>
</dbReference>
<gene>
    <name evidence="1" type="ORF">Glove_168g104</name>
</gene>
<keyword evidence="2" id="KW-1185">Reference proteome</keyword>
<comment type="caution">
    <text evidence="1">The sequence shown here is derived from an EMBL/GenBank/DDBJ whole genome shotgun (WGS) entry which is preliminary data.</text>
</comment>
<dbReference type="AlphaFoldDB" id="A0A397IW42"/>